<feature type="compositionally biased region" description="Low complexity" evidence="1">
    <location>
        <begin position="159"/>
        <end position="169"/>
    </location>
</feature>
<feature type="region of interest" description="Disordered" evidence="1">
    <location>
        <begin position="156"/>
        <end position="176"/>
    </location>
</feature>
<feature type="domain" description="Copper amine oxidase-like N-terminal" evidence="2">
    <location>
        <begin position="577"/>
        <end position="678"/>
    </location>
</feature>
<gene>
    <name evidence="3" type="ORF">C7R93_01310</name>
</gene>
<dbReference type="Pfam" id="PF10989">
    <property type="entry name" value="DUF2808"/>
    <property type="match status" value="1"/>
</dbReference>
<dbReference type="Proteomes" id="UP000240419">
    <property type="component" value="Unassembled WGS sequence"/>
</dbReference>
<evidence type="ECO:0000313" key="4">
    <source>
        <dbReference type="Proteomes" id="UP000240419"/>
    </source>
</evidence>
<evidence type="ECO:0000313" key="3">
    <source>
        <dbReference type="EMBL" id="PSK00717.1"/>
    </source>
</evidence>
<dbReference type="SUPFAM" id="SSF55383">
    <property type="entry name" value="Copper amine oxidase, domain N"/>
    <property type="match status" value="1"/>
</dbReference>
<dbReference type="Pfam" id="PF07833">
    <property type="entry name" value="Cu_amine_oxidN1"/>
    <property type="match status" value="1"/>
</dbReference>
<keyword evidence="4" id="KW-1185">Reference proteome</keyword>
<comment type="caution">
    <text evidence="3">The sequence shown here is derived from an EMBL/GenBank/DDBJ whole genome shotgun (WGS) entry which is preliminary data.</text>
</comment>
<dbReference type="RefSeq" id="WP_106837120.1">
    <property type="nucleotide sequence ID" value="NZ_JBCNIW010000042.1"/>
</dbReference>
<reference evidence="3 4" key="1">
    <citation type="submission" date="2018-03" db="EMBL/GenBank/DDBJ databases">
        <title>Brevisbacillus phylogenomics.</title>
        <authorList>
            <person name="Dunlap C."/>
        </authorList>
    </citation>
    <scope>NUCLEOTIDE SEQUENCE [LARGE SCALE GENOMIC DNA]</scope>
    <source>
        <strain evidence="3 4">NRRL NRS-1210</strain>
    </source>
</reference>
<dbReference type="OrthoDB" id="2474314at2"/>
<accession>A0A2P7VNB1</accession>
<organism evidence="3 4">
    <name type="scientific">Brevibacillus fortis</name>
    <dbReference type="NCBI Taxonomy" id="2126352"/>
    <lineage>
        <taxon>Bacteria</taxon>
        <taxon>Bacillati</taxon>
        <taxon>Bacillota</taxon>
        <taxon>Bacilli</taxon>
        <taxon>Bacillales</taxon>
        <taxon>Paenibacillaceae</taxon>
        <taxon>Brevibacillus</taxon>
    </lineage>
</organism>
<dbReference type="InterPro" id="IPR036582">
    <property type="entry name" value="Mao_N_sf"/>
</dbReference>
<proteinExistence type="predicted"/>
<dbReference type="InterPro" id="IPR021256">
    <property type="entry name" value="DUF2808"/>
</dbReference>
<sequence length="679" mass="72795">MNKSVNKGISVLLATAVLASPLMLEPKAAYALSIEDVSADDTGVDEETEYTIEFEINKDLSSGDSIFVRFPTEYSVDKKLKTSDVTLKDDDKNKISIDNVYVSKNVVEVEIDEKIKKGTVLILTIDNITNPEDKGSYEIEVKTSAETSYKGDKITITKSSSSSSSSSSSKGDFEASHSSKNAEDAISLTLGKFNLSSKSTLKEGKYIYVNFPSKDMLPKSISKSDVKVNGYKPDYVSILDNDSIRIEIPSGADGDSYIKLEFTSSAGIVNPSKPDKYYTYEVEYDSKEYKSKDVEITNTSNTPFTVSLSDSSAGARTSYTFDVDLSSKLGANAEIEVEFPSGVTVPPILTSNSVTVNGAQVTNVSVLGNKVYFRTPYGFSSTNRATIKFAFEGYLTTPKTAGTYTVTAKIDNKTYKSKEFQVTGVTPPVAVDNTLATVGLTRATASTPAGISIGIKAMGAPIVRNQGFIEVVLPVGFRVPAYLPANTVTVNGVAASFVGVRGQNLIIIPAQDIPAKTAAQVNIAETAGIVNPATPGVYNIGVYNSEERGLLFSRPATIVTLNGVSFKQNVASFTKAGKTTGLAVAPYTVNGNTLMPTTFFRDALGFSISYTKTTAKVVSGNTVMQFKVGSNVVNINGQNVTLPAAVQLKNNVPTLPLKTITERTGYKIIYVNGNYTVYK</sequence>
<dbReference type="AlphaFoldDB" id="A0A2P7VNB1"/>
<dbReference type="Gene3D" id="3.30.457.10">
    <property type="entry name" value="Copper amine oxidase-like, N-terminal domain"/>
    <property type="match status" value="1"/>
</dbReference>
<evidence type="ECO:0000259" key="2">
    <source>
        <dbReference type="Pfam" id="PF07833"/>
    </source>
</evidence>
<protein>
    <submittedName>
        <fullName evidence="3">Copper amine oxidase</fullName>
    </submittedName>
</protein>
<name>A0A2P7VNB1_9BACL</name>
<dbReference type="EMBL" id="PXZM01000002">
    <property type="protein sequence ID" value="PSK00717.1"/>
    <property type="molecule type" value="Genomic_DNA"/>
</dbReference>
<evidence type="ECO:0000256" key="1">
    <source>
        <dbReference type="SAM" id="MobiDB-lite"/>
    </source>
</evidence>
<dbReference type="InterPro" id="IPR012854">
    <property type="entry name" value="Cu_amine_oxidase-like_N"/>
</dbReference>